<comment type="caution">
    <text evidence="2">The sequence shown here is derived from an EMBL/GenBank/DDBJ whole genome shotgun (WGS) entry which is preliminary data.</text>
</comment>
<dbReference type="Pfam" id="PF17272">
    <property type="entry name" value="DUF5337"/>
    <property type="match status" value="1"/>
</dbReference>
<accession>A0ABS8CKB9</accession>
<keyword evidence="1" id="KW-1133">Transmembrane helix</keyword>
<proteinExistence type="predicted"/>
<evidence type="ECO:0000313" key="3">
    <source>
        <dbReference type="Proteomes" id="UP001198571"/>
    </source>
</evidence>
<feature type="transmembrane region" description="Helical" evidence="1">
    <location>
        <begin position="16"/>
        <end position="36"/>
    </location>
</feature>
<sequence>MSANKGKQKPADMRQARLAAFVIAGTMLLWILVQLIGAEMGWPPRYVFLADLAAIAAFVWALVVIWQIWRARRG</sequence>
<organism evidence="2 3">
    <name type="scientific">Pseudogemmobacter faecipullorum</name>
    <dbReference type="NCBI Taxonomy" id="2755041"/>
    <lineage>
        <taxon>Bacteria</taxon>
        <taxon>Pseudomonadati</taxon>
        <taxon>Pseudomonadota</taxon>
        <taxon>Alphaproteobacteria</taxon>
        <taxon>Rhodobacterales</taxon>
        <taxon>Paracoccaceae</taxon>
        <taxon>Pseudogemmobacter</taxon>
    </lineage>
</organism>
<dbReference type="EMBL" id="JACDXX010000005">
    <property type="protein sequence ID" value="MCB5409836.1"/>
    <property type="molecule type" value="Genomic_DNA"/>
</dbReference>
<evidence type="ECO:0000256" key="1">
    <source>
        <dbReference type="SAM" id="Phobius"/>
    </source>
</evidence>
<gene>
    <name evidence="2" type="ORF">H0485_07460</name>
</gene>
<keyword evidence="3" id="KW-1185">Reference proteome</keyword>
<dbReference type="Proteomes" id="UP001198571">
    <property type="component" value="Unassembled WGS sequence"/>
</dbReference>
<dbReference type="RefSeq" id="WP_226934737.1">
    <property type="nucleotide sequence ID" value="NZ_JACDXX010000005.1"/>
</dbReference>
<evidence type="ECO:0000313" key="2">
    <source>
        <dbReference type="EMBL" id="MCB5409836.1"/>
    </source>
</evidence>
<feature type="transmembrane region" description="Helical" evidence="1">
    <location>
        <begin position="48"/>
        <end position="69"/>
    </location>
</feature>
<protein>
    <submittedName>
        <fullName evidence="2">DUF5337 domain-containing protein</fullName>
    </submittedName>
</protein>
<name>A0ABS8CKB9_9RHOB</name>
<keyword evidence="1" id="KW-0812">Transmembrane</keyword>
<reference evidence="2 3" key="1">
    <citation type="submission" date="2020-07" db="EMBL/GenBank/DDBJ databases">
        <title>Pseudogemmobacter sp. nov., isolated from poultry manure in Taiwan.</title>
        <authorList>
            <person name="Lin S.-Y."/>
            <person name="Tang Y.-S."/>
            <person name="Young C.-C."/>
        </authorList>
    </citation>
    <scope>NUCLEOTIDE SEQUENCE [LARGE SCALE GENOMIC DNA]</scope>
    <source>
        <strain evidence="2 3">CC-YST710</strain>
    </source>
</reference>
<keyword evidence="1" id="KW-0472">Membrane</keyword>
<dbReference type="InterPro" id="IPR020308">
    <property type="entry name" value="Uncharacterised_Ynq1"/>
</dbReference>